<dbReference type="STRING" id="29172.A0A0D8YB29"/>
<organism evidence="3 4">
    <name type="scientific">Dictyocaulus viviparus</name>
    <name type="common">Bovine lungworm</name>
    <dbReference type="NCBI Taxonomy" id="29172"/>
    <lineage>
        <taxon>Eukaryota</taxon>
        <taxon>Metazoa</taxon>
        <taxon>Ecdysozoa</taxon>
        <taxon>Nematoda</taxon>
        <taxon>Chromadorea</taxon>
        <taxon>Rhabditida</taxon>
        <taxon>Rhabditina</taxon>
        <taxon>Rhabditomorpha</taxon>
        <taxon>Strongyloidea</taxon>
        <taxon>Metastrongylidae</taxon>
        <taxon>Dictyocaulus</taxon>
    </lineage>
</organism>
<dbReference type="PROSITE" id="PS50191">
    <property type="entry name" value="CRAL_TRIO"/>
    <property type="match status" value="1"/>
</dbReference>
<dbReference type="InterPro" id="IPR001251">
    <property type="entry name" value="CRAL-TRIO_dom"/>
</dbReference>
<feature type="domain" description="CRAL-TRIO" evidence="2">
    <location>
        <begin position="1"/>
        <end position="168"/>
    </location>
</feature>
<protein>
    <recommendedName>
        <fullName evidence="2">CRAL-TRIO domain-containing protein</fullName>
    </recommendedName>
</protein>
<reference evidence="3 4" key="1">
    <citation type="submission" date="2013-11" db="EMBL/GenBank/DDBJ databases">
        <title>Draft genome of the bovine lungworm Dictyocaulus viviparus.</title>
        <authorList>
            <person name="Mitreva M."/>
        </authorList>
    </citation>
    <scope>NUCLEOTIDE SEQUENCE [LARGE SCALE GENOMIC DNA]</scope>
    <source>
        <strain evidence="3 4">HannoverDv2000</strain>
    </source>
</reference>
<evidence type="ECO:0000259" key="2">
    <source>
        <dbReference type="PROSITE" id="PS50191"/>
    </source>
</evidence>
<dbReference type="EMBL" id="KN716154">
    <property type="protein sequence ID" value="KJH53214.1"/>
    <property type="molecule type" value="Genomic_DNA"/>
</dbReference>
<name>A0A0D8YB29_DICVI</name>
<evidence type="ECO:0000313" key="4">
    <source>
        <dbReference type="Proteomes" id="UP000053766"/>
    </source>
</evidence>
<dbReference type="GO" id="GO:0010314">
    <property type="term" value="F:phosphatidylinositol-5-phosphate binding"/>
    <property type="evidence" value="ECO:0007669"/>
    <property type="project" value="TreeGrafter"/>
</dbReference>
<dbReference type="PANTHER" id="PTHR46607:SF1">
    <property type="entry name" value="SEC14 DOMAIN AND SPECTRIN REPEAT-CONTAINING PROTEIN 1"/>
    <property type="match status" value="1"/>
</dbReference>
<dbReference type="GO" id="GO:0032266">
    <property type="term" value="F:phosphatidylinositol-3-phosphate binding"/>
    <property type="evidence" value="ECO:0007669"/>
    <property type="project" value="TreeGrafter"/>
</dbReference>
<dbReference type="InterPro" id="IPR036865">
    <property type="entry name" value="CRAL-TRIO_dom_sf"/>
</dbReference>
<evidence type="ECO:0000313" key="3">
    <source>
        <dbReference type="EMBL" id="KJH53214.1"/>
    </source>
</evidence>
<keyword evidence="1" id="KW-0175">Coiled coil</keyword>
<dbReference type="OrthoDB" id="5859883at2759"/>
<accession>A0A0D8YB29</accession>
<dbReference type="Proteomes" id="UP000053766">
    <property type="component" value="Unassembled WGS sequence"/>
</dbReference>
<dbReference type="AlphaFoldDB" id="A0A0D8YB29"/>
<sequence>MSIAKHRPKVLRQIVSLPGSVDRSGSAMIAITPTTSETGNSSRQSSLSDLHGVLLQYENLVSVLGYFSEIIGDYFSEKGVCVLIDGRKMSPKALKNVLRACQQAFYHRIRIAIIVQPEKFLHQQKINFDLIIEGYEFRTCLVSLHKLSKYIDISQLPETFGGTFSYDAEQWCDERERIENTMYDLNSLSKDLAQSNGRLQLSSDDPSIVADSMTSIIRLFIFVHLASLPQKEAELSKLNAENEERCRMLEEHAEGVNRQVLLDWIEGPGEKWLLTLHEIGENKDEARQLVKEHQQLAHKSKVLAFF</sequence>
<reference evidence="4" key="2">
    <citation type="journal article" date="2016" name="Sci. Rep.">
        <title>Dictyocaulus viviparus genome, variome and transcriptome elucidate lungworm biology and support future intervention.</title>
        <authorList>
            <person name="McNulty S.N."/>
            <person name="Strube C."/>
            <person name="Rosa B.A."/>
            <person name="Martin J.C."/>
            <person name="Tyagi R."/>
            <person name="Choi Y.J."/>
            <person name="Wang Q."/>
            <person name="Hallsworth Pepin K."/>
            <person name="Zhang X."/>
            <person name="Ozersky P."/>
            <person name="Wilson R.K."/>
            <person name="Sternberg P.W."/>
            <person name="Gasser R.B."/>
            <person name="Mitreva M."/>
        </authorList>
    </citation>
    <scope>NUCLEOTIDE SEQUENCE [LARGE SCALE GENOMIC DNA]</scope>
    <source>
        <strain evidence="4">HannoverDv2000</strain>
    </source>
</reference>
<dbReference type="GO" id="GO:0070273">
    <property type="term" value="F:phosphatidylinositol-4-phosphate binding"/>
    <property type="evidence" value="ECO:0007669"/>
    <property type="project" value="TreeGrafter"/>
</dbReference>
<dbReference type="SUPFAM" id="SSF52087">
    <property type="entry name" value="CRAL/TRIO domain"/>
    <property type="match status" value="1"/>
</dbReference>
<keyword evidence="4" id="KW-1185">Reference proteome</keyword>
<dbReference type="GO" id="GO:0080025">
    <property type="term" value="F:phosphatidylinositol-3,5-bisphosphate binding"/>
    <property type="evidence" value="ECO:0007669"/>
    <property type="project" value="TreeGrafter"/>
</dbReference>
<feature type="coiled-coil region" evidence="1">
    <location>
        <begin position="239"/>
        <end position="296"/>
    </location>
</feature>
<gene>
    <name evidence="3" type="ORF">DICVIV_00525</name>
</gene>
<proteinExistence type="predicted"/>
<dbReference type="GO" id="GO:0043325">
    <property type="term" value="F:phosphatidylinositol-3,4-bisphosphate binding"/>
    <property type="evidence" value="ECO:0007669"/>
    <property type="project" value="TreeGrafter"/>
</dbReference>
<evidence type="ECO:0000256" key="1">
    <source>
        <dbReference type="SAM" id="Coils"/>
    </source>
</evidence>
<dbReference type="GO" id="GO:0005546">
    <property type="term" value="F:phosphatidylinositol-4,5-bisphosphate binding"/>
    <property type="evidence" value="ECO:0007669"/>
    <property type="project" value="TreeGrafter"/>
</dbReference>
<dbReference type="PANTHER" id="PTHR46607">
    <property type="entry name" value="SEC14 DOMAIN AND SPECTRIN REPEAT-CONTAINING PROTEIN 1"/>
    <property type="match status" value="1"/>
</dbReference>